<dbReference type="Proteomes" id="UP000078512">
    <property type="component" value="Unassembled WGS sequence"/>
</dbReference>
<comment type="cofactor">
    <cofactor evidence="1">
        <name>a divalent metal cation</name>
        <dbReference type="ChEBI" id="CHEBI:60240"/>
    </cofactor>
</comment>
<keyword evidence="2" id="KW-0479">Metal-binding</keyword>
<dbReference type="GO" id="GO:0046872">
    <property type="term" value="F:metal ion binding"/>
    <property type="evidence" value="ECO:0007669"/>
    <property type="project" value="UniProtKB-KW"/>
</dbReference>
<dbReference type="AlphaFoldDB" id="A0A197JK18"/>
<proteinExistence type="predicted"/>
<dbReference type="STRING" id="1314771.A0A197JK18"/>
<organism evidence="4 5">
    <name type="scientific">Linnemannia elongata AG-77</name>
    <dbReference type="NCBI Taxonomy" id="1314771"/>
    <lineage>
        <taxon>Eukaryota</taxon>
        <taxon>Fungi</taxon>
        <taxon>Fungi incertae sedis</taxon>
        <taxon>Mucoromycota</taxon>
        <taxon>Mortierellomycotina</taxon>
        <taxon>Mortierellomycetes</taxon>
        <taxon>Mortierellales</taxon>
        <taxon>Mortierellaceae</taxon>
        <taxon>Linnemannia</taxon>
    </lineage>
</organism>
<dbReference type="OrthoDB" id="2393881at2759"/>
<sequence>METTFGDKPMPKKLVRLFAGLLEDEWAFLDEPWPMCPKIKTFHRSEFKQIKRIQDMKAALMKRLGPIPVFFFLTKIWGKHYFPGPFNLLENGIAFLYFFVAGETMDSMSQYMPKSTFHVIYSTFLKVERAMFNKEIKRCFASMFSSLEIRIRTSNWKNPPMFKHVTIMLDGHDSRASYGEDKAAMYSFKLKKSGLRTQVAIDANGMVLFASKSAPCRDNNDGKMLLEMGIGKKIDSMDCVALDGGYTLHIPDLLEKEQLEEHNVCFPVRKKRMQPLHEVETNFNAMFGGFRSMSEDTFGDLMKTFKKFNNKEIDIPTHRAWMDEGVDYPRERQLALELTQTVTVQYKLESGLELQRMQEEFLGLDVASDDDEQMSNADDDNSSVASL</sequence>
<protein>
    <recommendedName>
        <fullName evidence="3">DDE Tnp4 domain-containing protein</fullName>
    </recommendedName>
</protein>
<accession>A0A197JK18</accession>
<name>A0A197JK18_9FUNG</name>
<reference evidence="4 5" key="1">
    <citation type="submission" date="2016-05" db="EMBL/GenBank/DDBJ databases">
        <title>Genome sequencing reveals origins of a unique bacterial endosymbiosis in the earliest lineages of terrestrial Fungi.</title>
        <authorList>
            <consortium name="DOE Joint Genome Institute"/>
            <person name="Uehling J."/>
            <person name="Gryganskyi A."/>
            <person name="Hameed K."/>
            <person name="Tschaplinski T."/>
            <person name="Misztal P."/>
            <person name="Wu S."/>
            <person name="Desiro A."/>
            <person name="Vande Pol N."/>
            <person name="Du Z.-Y."/>
            <person name="Zienkiewicz A."/>
            <person name="Zienkiewicz K."/>
            <person name="Morin E."/>
            <person name="Tisserant E."/>
            <person name="Splivallo R."/>
            <person name="Hainaut M."/>
            <person name="Henrissat B."/>
            <person name="Ohm R."/>
            <person name="Kuo A."/>
            <person name="Yan J."/>
            <person name="Lipzen A."/>
            <person name="Nolan M."/>
            <person name="Labutti K."/>
            <person name="Barry K."/>
            <person name="Goldstein A."/>
            <person name="Labbe J."/>
            <person name="Schadt C."/>
            <person name="Tuskan G."/>
            <person name="Grigoriev I."/>
            <person name="Martin F."/>
            <person name="Vilgalys R."/>
            <person name="Bonito G."/>
        </authorList>
    </citation>
    <scope>NUCLEOTIDE SEQUENCE [LARGE SCALE GENOMIC DNA]</scope>
    <source>
        <strain evidence="4 5">AG-77</strain>
    </source>
</reference>
<dbReference type="EMBL" id="KV442078">
    <property type="protein sequence ID" value="OAQ25505.1"/>
    <property type="molecule type" value="Genomic_DNA"/>
</dbReference>
<evidence type="ECO:0000313" key="5">
    <source>
        <dbReference type="Proteomes" id="UP000078512"/>
    </source>
</evidence>
<evidence type="ECO:0000313" key="4">
    <source>
        <dbReference type="EMBL" id="OAQ25505.1"/>
    </source>
</evidence>
<evidence type="ECO:0000256" key="2">
    <source>
        <dbReference type="ARBA" id="ARBA00022723"/>
    </source>
</evidence>
<dbReference type="InterPro" id="IPR027806">
    <property type="entry name" value="HARBI1_dom"/>
</dbReference>
<evidence type="ECO:0000259" key="3">
    <source>
        <dbReference type="Pfam" id="PF13359"/>
    </source>
</evidence>
<gene>
    <name evidence="4" type="ORF">K457DRAFT_23124</name>
</gene>
<evidence type="ECO:0000256" key="1">
    <source>
        <dbReference type="ARBA" id="ARBA00001968"/>
    </source>
</evidence>
<keyword evidence="5" id="KW-1185">Reference proteome</keyword>
<dbReference type="Pfam" id="PF13359">
    <property type="entry name" value="DDE_Tnp_4"/>
    <property type="match status" value="1"/>
</dbReference>
<feature type="domain" description="DDE Tnp4" evidence="3">
    <location>
        <begin position="179"/>
        <end position="316"/>
    </location>
</feature>